<comment type="caution">
    <text evidence="1">The sequence shown here is derived from an EMBL/GenBank/DDBJ whole genome shotgun (WGS) entry which is preliminary data.</text>
</comment>
<proteinExistence type="predicted"/>
<dbReference type="Proteomes" id="UP000070646">
    <property type="component" value="Unassembled WGS sequence"/>
</dbReference>
<organism evidence="1 2">
    <name type="scientific">Clostridium perfringens</name>
    <dbReference type="NCBI Taxonomy" id="1502"/>
    <lineage>
        <taxon>Bacteria</taxon>
        <taxon>Bacillati</taxon>
        <taxon>Bacillota</taxon>
        <taxon>Clostridia</taxon>
        <taxon>Eubacteriales</taxon>
        <taxon>Clostridiaceae</taxon>
        <taxon>Clostridium</taxon>
    </lineage>
</organism>
<dbReference type="PATRIC" id="fig|1502.174.peg.1958"/>
<dbReference type="AlphaFoldDB" id="A0A133N3U5"/>
<accession>A0A133N3U5</accession>
<reference evidence="1 2" key="1">
    <citation type="submission" date="2016-01" db="EMBL/GenBank/DDBJ databases">
        <authorList>
            <person name="Oliw E.H."/>
        </authorList>
    </citation>
    <scope>NUCLEOTIDE SEQUENCE [LARGE SCALE GENOMIC DNA]</scope>
    <source>
        <strain evidence="1 2">MJR7757A</strain>
    </source>
</reference>
<sequence length="195" mass="23150">MYNKHNKLSKGVLFLSQILKSISEDEFKNKIKVRFNNILDGFDKYSNGLLEYNGDNESFQIKEECFINFFNEALELNKGKVIVDLYIKDLENESLARLSEGLDERDKNILIDNINKQEIKSVYFELDNKDLMSFITRLNTRELFFCTIYFMEKPMTIWGNYNLSFPMFFEENNMLEIYIDLAKKHNLDVRGIVLK</sequence>
<evidence type="ECO:0000313" key="1">
    <source>
        <dbReference type="EMBL" id="KXA10954.1"/>
    </source>
</evidence>
<protein>
    <submittedName>
        <fullName evidence="1">Uncharacterized protein</fullName>
    </submittedName>
</protein>
<dbReference type="EMBL" id="LRPU01000094">
    <property type="protein sequence ID" value="KXA10954.1"/>
    <property type="molecule type" value="Genomic_DNA"/>
</dbReference>
<gene>
    <name evidence="1" type="ORF">HMPREF3222_01944</name>
</gene>
<name>A0A133N3U5_CLOPF</name>
<evidence type="ECO:0000313" key="2">
    <source>
        <dbReference type="Proteomes" id="UP000070646"/>
    </source>
</evidence>